<evidence type="ECO:0000256" key="1">
    <source>
        <dbReference type="SAM" id="MobiDB-lite"/>
    </source>
</evidence>
<gene>
    <name evidence="2" type="ORF">GCK32_019659</name>
</gene>
<evidence type="ECO:0000313" key="3">
    <source>
        <dbReference type="Proteomes" id="UP001331761"/>
    </source>
</evidence>
<dbReference type="Proteomes" id="UP001331761">
    <property type="component" value="Unassembled WGS sequence"/>
</dbReference>
<proteinExistence type="predicted"/>
<dbReference type="EMBL" id="WIXE01013350">
    <property type="protein sequence ID" value="KAK5975177.1"/>
    <property type="molecule type" value="Genomic_DNA"/>
</dbReference>
<feature type="region of interest" description="Disordered" evidence="1">
    <location>
        <begin position="73"/>
        <end position="94"/>
    </location>
</feature>
<keyword evidence="3" id="KW-1185">Reference proteome</keyword>
<comment type="caution">
    <text evidence="2">The sequence shown here is derived from an EMBL/GenBank/DDBJ whole genome shotgun (WGS) entry which is preliminary data.</text>
</comment>
<name>A0AAN8FJ98_TRICO</name>
<evidence type="ECO:0000313" key="2">
    <source>
        <dbReference type="EMBL" id="KAK5975177.1"/>
    </source>
</evidence>
<protein>
    <submittedName>
        <fullName evidence="2">Uncharacterized protein</fullName>
    </submittedName>
</protein>
<accession>A0AAN8FJ98</accession>
<feature type="compositionally biased region" description="Basic and acidic residues" evidence="1">
    <location>
        <begin position="84"/>
        <end position="94"/>
    </location>
</feature>
<sequence length="94" mass="11040">ALWCEVDLCNCLCKSILRYPVQATVVSCAKTSDRQLYCSGVFKPKVQTLDRQTYEQRRRGSPWWIDGYYVRRPGSRTNSRPRRSGKERVILPER</sequence>
<dbReference type="AlphaFoldDB" id="A0AAN8FJ98"/>
<organism evidence="2 3">
    <name type="scientific">Trichostrongylus colubriformis</name>
    <name type="common">Black scour worm</name>
    <dbReference type="NCBI Taxonomy" id="6319"/>
    <lineage>
        <taxon>Eukaryota</taxon>
        <taxon>Metazoa</taxon>
        <taxon>Ecdysozoa</taxon>
        <taxon>Nematoda</taxon>
        <taxon>Chromadorea</taxon>
        <taxon>Rhabditida</taxon>
        <taxon>Rhabditina</taxon>
        <taxon>Rhabditomorpha</taxon>
        <taxon>Strongyloidea</taxon>
        <taxon>Trichostrongylidae</taxon>
        <taxon>Trichostrongylus</taxon>
    </lineage>
</organism>
<feature type="non-terminal residue" evidence="2">
    <location>
        <position position="1"/>
    </location>
</feature>
<reference evidence="2 3" key="1">
    <citation type="submission" date="2019-10" db="EMBL/GenBank/DDBJ databases">
        <title>Assembly and Annotation for the nematode Trichostrongylus colubriformis.</title>
        <authorList>
            <person name="Martin J."/>
        </authorList>
    </citation>
    <scope>NUCLEOTIDE SEQUENCE [LARGE SCALE GENOMIC DNA]</scope>
    <source>
        <strain evidence="2">G859</strain>
        <tissue evidence="2">Whole worm</tissue>
    </source>
</reference>